<comment type="caution">
    <text evidence="2">The sequence shown here is derived from an EMBL/GenBank/DDBJ whole genome shotgun (WGS) entry which is preliminary data.</text>
</comment>
<keyword evidence="1" id="KW-0812">Transmembrane</keyword>
<gene>
    <name evidence="2" type="ORF">DSL64_02535</name>
</gene>
<evidence type="ECO:0000256" key="1">
    <source>
        <dbReference type="SAM" id="Phobius"/>
    </source>
</evidence>
<feature type="transmembrane region" description="Helical" evidence="1">
    <location>
        <begin position="25"/>
        <end position="58"/>
    </location>
</feature>
<evidence type="ECO:0000313" key="2">
    <source>
        <dbReference type="EMBL" id="REA64446.1"/>
    </source>
</evidence>
<organism evidence="2 3">
    <name type="scientific">Dyadobacter luteus</name>
    <dbReference type="NCBI Taxonomy" id="2259619"/>
    <lineage>
        <taxon>Bacteria</taxon>
        <taxon>Pseudomonadati</taxon>
        <taxon>Bacteroidota</taxon>
        <taxon>Cytophagia</taxon>
        <taxon>Cytophagales</taxon>
        <taxon>Spirosomataceae</taxon>
        <taxon>Dyadobacter</taxon>
    </lineage>
</organism>
<reference evidence="2 3" key="1">
    <citation type="submission" date="2018-07" db="EMBL/GenBank/DDBJ databases">
        <title>Dyadobacter roseus sp. nov., isolated from rose rhizosphere soil.</title>
        <authorList>
            <person name="Chen L."/>
        </authorList>
    </citation>
    <scope>NUCLEOTIDE SEQUENCE [LARGE SCALE GENOMIC DNA]</scope>
    <source>
        <strain evidence="2 3">RS19</strain>
    </source>
</reference>
<dbReference type="EMBL" id="QNUL01000001">
    <property type="protein sequence ID" value="REA64446.1"/>
    <property type="molecule type" value="Genomic_DNA"/>
</dbReference>
<keyword evidence="1" id="KW-1133">Transmembrane helix</keyword>
<proteinExistence type="predicted"/>
<name>A0A3D8YHY7_9BACT</name>
<keyword evidence="3" id="KW-1185">Reference proteome</keyword>
<keyword evidence="1" id="KW-0472">Membrane</keyword>
<evidence type="ECO:0008006" key="4">
    <source>
        <dbReference type="Google" id="ProtNLM"/>
    </source>
</evidence>
<protein>
    <recommendedName>
        <fullName evidence="4">Membrane transporter protein</fullName>
    </recommendedName>
</protein>
<dbReference type="RefSeq" id="WP_115829054.1">
    <property type="nucleotide sequence ID" value="NZ_QNUL01000001.1"/>
</dbReference>
<accession>A0A3D8YHY7</accession>
<sequence>MLIYVYTNKNLAAAQTRVLPFAKQLLLGSVIGLVVGIYGGFFGPGTGSFLMLGFVLSLKFDF</sequence>
<dbReference type="Proteomes" id="UP000256373">
    <property type="component" value="Unassembled WGS sequence"/>
</dbReference>
<dbReference type="AlphaFoldDB" id="A0A3D8YHY7"/>
<evidence type="ECO:0000313" key="3">
    <source>
        <dbReference type="Proteomes" id="UP000256373"/>
    </source>
</evidence>